<dbReference type="NCBIfam" id="TIGR02727">
    <property type="entry name" value="MTHFS_bact"/>
    <property type="match status" value="1"/>
</dbReference>
<feature type="binding site" evidence="4">
    <location>
        <position position="56"/>
    </location>
    <ligand>
        <name>substrate</name>
    </ligand>
</feature>
<dbReference type="Pfam" id="PF01812">
    <property type="entry name" value="5-FTHF_cyc-lig"/>
    <property type="match status" value="1"/>
</dbReference>
<dbReference type="GO" id="GO:0035999">
    <property type="term" value="P:tetrahydrofolate interconversion"/>
    <property type="evidence" value="ECO:0007669"/>
    <property type="project" value="TreeGrafter"/>
</dbReference>
<evidence type="ECO:0000313" key="6">
    <source>
        <dbReference type="EMBL" id="SFD54272.1"/>
    </source>
</evidence>
<comment type="cofactor">
    <cofactor evidence="5">
        <name>Mg(2+)</name>
        <dbReference type="ChEBI" id="CHEBI:18420"/>
    </cofactor>
</comment>
<dbReference type="Gene3D" id="3.40.50.10420">
    <property type="entry name" value="NagB/RpiA/CoA transferase-like"/>
    <property type="match status" value="1"/>
</dbReference>
<dbReference type="GO" id="GO:0046872">
    <property type="term" value="F:metal ion binding"/>
    <property type="evidence" value="ECO:0007669"/>
    <property type="project" value="UniProtKB-KW"/>
</dbReference>
<feature type="binding site" evidence="4">
    <location>
        <begin position="10"/>
        <end position="14"/>
    </location>
    <ligand>
        <name>ATP</name>
        <dbReference type="ChEBI" id="CHEBI:30616"/>
    </ligand>
</feature>
<dbReference type="RefSeq" id="WP_245745180.1">
    <property type="nucleotide sequence ID" value="NZ_FOMR01000002.1"/>
</dbReference>
<sequence length="196" mass="22319">MRQGVDELQKTELRKNMIEQLKNLSASERITIEKALAEHLMASDKWKQSDSIGITVSHGFEWNTKPIIEAAWCEGKTVCVPKCLPKERQMSFYKLIHFDQLEIVYHHLLEPNPQITEEIPKNKIDLLIVPGVLFDESGYRLGFGGGYYDRFLSDFPNRTLSLAANLQLVKKLPAESFDIPVDNVITEDGFLLKGGK</sequence>
<dbReference type="InterPro" id="IPR024185">
    <property type="entry name" value="FTHF_cligase-like_sf"/>
</dbReference>
<dbReference type="GO" id="GO:0005524">
    <property type="term" value="F:ATP binding"/>
    <property type="evidence" value="ECO:0007669"/>
    <property type="project" value="UniProtKB-KW"/>
</dbReference>
<keyword evidence="7" id="KW-1185">Reference proteome</keyword>
<dbReference type="SUPFAM" id="SSF100950">
    <property type="entry name" value="NagB/RpiA/CoA transferase-like"/>
    <property type="match status" value="1"/>
</dbReference>
<proteinExistence type="inferred from homology"/>
<organism evidence="6 7">
    <name type="scientific">Lentibacillus persicus</name>
    <dbReference type="NCBI Taxonomy" id="640948"/>
    <lineage>
        <taxon>Bacteria</taxon>
        <taxon>Bacillati</taxon>
        <taxon>Bacillota</taxon>
        <taxon>Bacilli</taxon>
        <taxon>Bacillales</taxon>
        <taxon>Bacillaceae</taxon>
        <taxon>Lentibacillus</taxon>
    </lineage>
</organism>
<dbReference type="EC" id="6.3.3.2" evidence="5"/>
<dbReference type="Proteomes" id="UP000199474">
    <property type="component" value="Unassembled WGS sequence"/>
</dbReference>
<dbReference type="PANTHER" id="PTHR23407:SF1">
    <property type="entry name" value="5-FORMYLTETRAHYDROFOLATE CYCLO-LIGASE"/>
    <property type="match status" value="1"/>
</dbReference>
<comment type="catalytic activity">
    <reaction evidence="5">
        <text>(6S)-5-formyl-5,6,7,8-tetrahydrofolate + ATP = (6R)-5,10-methenyltetrahydrofolate + ADP + phosphate</text>
        <dbReference type="Rhea" id="RHEA:10488"/>
        <dbReference type="ChEBI" id="CHEBI:30616"/>
        <dbReference type="ChEBI" id="CHEBI:43474"/>
        <dbReference type="ChEBI" id="CHEBI:57455"/>
        <dbReference type="ChEBI" id="CHEBI:57457"/>
        <dbReference type="ChEBI" id="CHEBI:456216"/>
        <dbReference type="EC" id="6.3.3.2"/>
    </reaction>
</comment>
<dbReference type="InterPro" id="IPR037171">
    <property type="entry name" value="NagB/RpiA_transferase-like"/>
</dbReference>
<dbReference type="PIRSF" id="PIRSF006806">
    <property type="entry name" value="FTHF_cligase"/>
    <property type="match status" value="1"/>
</dbReference>
<evidence type="ECO:0000256" key="4">
    <source>
        <dbReference type="PIRSR" id="PIRSR006806-1"/>
    </source>
</evidence>
<gene>
    <name evidence="6" type="ORF">SAMN05216238_102138</name>
</gene>
<keyword evidence="5" id="KW-0460">Magnesium</keyword>
<dbReference type="EMBL" id="FOMR01000002">
    <property type="protein sequence ID" value="SFD54272.1"/>
    <property type="molecule type" value="Genomic_DNA"/>
</dbReference>
<dbReference type="GO" id="GO:0030272">
    <property type="term" value="F:5-formyltetrahydrofolate cyclo-ligase activity"/>
    <property type="evidence" value="ECO:0007669"/>
    <property type="project" value="UniProtKB-EC"/>
</dbReference>
<keyword evidence="6" id="KW-0436">Ligase</keyword>
<dbReference type="STRING" id="640948.SAMN05216238_102138"/>
<evidence type="ECO:0000256" key="5">
    <source>
        <dbReference type="RuleBase" id="RU361279"/>
    </source>
</evidence>
<dbReference type="GO" id="GO:0009396">
    <property type="term" value="P:folic acid-containing compound biosynthetic process"/>
    <property type="evidence" value="ECO:0007669"/>
    <property type="project" value="TreeGrafter"/>
</dbReference>
<evidence type="ECO:0000256" key="1">
    <source>
        <dbReference type="ARBA" id="ARBA00010638"/>
    </source>
</evidence>
<dbReference type="InterPro" id="IPR002698">
    <property type="entry name" value="FTHF_cligase"/>
</dbReference>
<evidence type="ECO:0000256" key="2">
    <source>
        <dbReference type="ARBA" id="ARBA00022741"/>
    </source>
</evidence>
<dbReference type="AlphaFoldDB" id="A0A1I1T6P6"/>
<feature type="binding site" evidence="4">
    <location>
        <position position="61"/>
    </location>
    <ligand>
        <name>substrate</name>
    </ligand>
</feature>
<keyword evidence="3 4" id="KW-0067">ATP-binding</keyword>
<accession>A0A1I1T6P6</accession>
<dbReference type="PANTHER" id="PTHR23407">
    <property type="entry name" value="ATPASE INHIBITOR/5-FORMYLTETRAHYDROFOLATE CYCLO-LIGASE"/>
    <property type="match status" value="1"/>
</dbReference>
<comment type="similarity">
    <text evidence="1 5">Belongs to the 5-formyltetrahydrofolate cyclo-ligase family.</text>
</comment>
<keyword evidence="5" id="KW-0479">Metal-binding</keyword>
<evidence type="ECO:0000313" key="7">
    <source>
        <dbReference type="Proteomes" id="UP000199474"/>
    </source>
</evidence>
<evidence type="ECO:0000256" key="3">
    <source>
        <dbReference type="ARBA" id="ARBA00022840"/>
    </source>
</evidence>
<protein>
    <recommendedName>
        <fullName evidence="5">5-formyltetrahydrofolate cyclo-ligase</fullName>
        <ecNumber evidence="5">6.3.3.2</ecNumber>
    </recommendedName>
</protein>
<reference evidence="7" key="1">
    <citation type="submission" date="2016-10" db="EMBL/GenBank/DDBJ databases">
        <authorList>
            <person name="Varghese N."/>
            <person name="Submissions S."/>
        </authorList>
    </citation>
    <scope>NUCLEOTIDE SEQUENCE [LARGE SCALE GENOMIC DNA]</scope>
    <source>
        <strain evidence="7">DSM 22530</strain>
    </source>
</reference>
<feature type="binding site" evidence="4">
    <location>
        <begin position="140"/>
        <end position="148"/>
    </location>
    <ligand>
        <name>ATP</name>
        <dbReference type="ChEBI" id="CHEBI:30616"/>
    </ligand>
</feature>
<keyword evidence="2 4" id="KW-0547">Nucleotide-binding</keyword>
<name>A0A1I1T6P6_9BACI</name>